<dbReference type="GO" id="GO:0004843">
    <property type="term" value="F:cysteine-type deubiquitinase activity"/>
    <property type="evidence" value="ECO:0007669"/>
    <property type="project" value="UniProtKB-EC"/>
</dbReference>
<evidence type="ECO:0000256" key="8">
    <source>
        <dbReference type="RuleBase" id="RU361215"/>
    </source>
</evidence>
<dbReference type="SUPFAM" id="SSF54001">
    <property type="entry name" value="Cysteine proteinases"/>
    <property type="match status" value="1"/>
</dbReference>
<dbReference type="Proteomes" id="UP000076532">
    <property type="component" value="Unassembled WGS sequence"/>
</dbReference>
<dbReference type="InterPro" id="IPR036959">
    <property type="entry name" value="Peptidase_C12_UCH_sf"/>
</dbReference>
<proteinExistence type="inferred from homology"/>
<dbReference type="GO" id="GO:0006511">
    <property type="term" value="P:ubiquitin-dependent protein catabolic process"/>
    <property type="evidence" value="ECO:0007669"/>
    <property type="project" value="UniProtKB-UniRule"/>
</dbReference>
<evidence type="ECO:0000256" key="2">
    <source>
        <dbReference type="ARBA" id="ARBA00009326"/>
    </source>
</evidence>
<keyword evidence="5 8" id="KW-0378">Hydrolase</keyword>
<feature type="domain" description="UCH catalytic" evidence="9">
    <location>
        <begin position="3"/>
        <end position="231"/>
    </location>
</feature>
<dbReference type="GO" id="GO:0016579">
    <property type="term" value="P:protein deubiquitination"/>
    <property type="evidence" value="ECO:0007669"/>
    <property type="project" value="TreeGrafter"/>
</dbReference>
<comment type="catalytic activity">
    <reaction evidence="1 8">
        <text>Thiol-dependent hydrolysis of ester, thioester, amide, peptide and isopeptide bonds formed by the C-terminal Gly of ubiquitin (a 76-residue protein attached to proteins as an intracellular targeting signal).</text>
        <dbReference type="EC" id="3.4.19.12"/>
    </reaction>
</comment>
<dbReference type="GO" id="GO:0005737">
    <property type="term" value="C:cytoplasm"/>
    <property type="evidence" value="ECO:0007669"/>
    <property type="project" value="TreeGrafter"/>
</dbReference>
<organism evidence="10 11">
    <name type="scientific">Athelia psychrophila</name>
    <dbReference type="NCBI Taxonomy" id="1759441"/>
    <lineage>
        <taxon>Eukaryota</taxon>
        <taxon>Fungi</taxon>
        <taxon>Dikarya</taxon>
        <taxon>Basidiomycota</taxon>
        <taxon>Agaricomycotina</taxon>
        <taxon>Agaricomycetes</taxon>
        <taxon>Agaricomycetidae</taxon>
        <taxon>Atheliales</taxon>
        <taxon>Atheliaceae</taxon>
        <taxon>Athelia</taxon>
    </lineage>
</organism>
<evidence type="ECO:0000256" key="7">
    <source>
        <dbReference type="PROSITE-ProRule" id="PRU01393"/>
    </source>
</evidence>
<dbReference type="EC" id="3.4.19.12" evidence="8"/>
<dbReference type="PROSITE" id="PS00140">
    <property type="entry name" value="UCH_1"/>
    <property type="match status" value="1"/>
</dbReference>
<dbReference type="InterPro" id="IPR001578">
    <property type="entry name" value="Peptidase_C12_UCH"/>
</dbReference>
<reference evidence="10 11" key="1">
    <citation type="journal article" date="2016" name="Mol. Biol. Evol.">
        <title>Comparative Genomics of Early-Diverging Mushroom-Forming Fungi Provides Insights into the Origins of Lignocellulose Decay Capabilities.</title>
        <authorList>
            <person name="Nagy L.G."/>
            <person name="Riley R."/>
            <person name="Tritt A."/>
            <person name="Adam C."/>
            <person name="Daum C."/>
            <person name="Floudas D."/>
            <person name="Sun H."/>
            <person name="Yadav J.S."/>
            <person name="Pangilinan J."/>
            <person name="Larsson K.H."/>
            <person name="Matsuura K."/>
            <person name="Barry K."/>
            <person name="Labutti K."/>
            <person name="Kuo R."/>
            <person name="Ohm R.A."/>
            <person name="Bhattacharya S.S."/>
            <person name="Shirouzu T."/>
            <person name="Yoshinaga Y."/>
            <person name="Martin F.M."/>
            <person name="Grigoriev I.V."/>
            <person name="Hibbett D.S."/>
        </authorList>
    </citation>
    <scope>NUCLEOTIDE SEQUENCE [LARGE SCALE GENOMIC DNA]</scope>
    <source>
        <strain evidence="10 11">CBS 109695</strain>
    </source>
</reference>
<keyword evidence="3 8" id="KW-0645">Protease</keyword>
<dbReference type="Pfam" id="PF01088">
    <property type="entry name" value="Peptidase_C12"/>
    <property type="match status" value="1"/>
</dbReference>
<gene>
    <name evidence="10" type="ORF">FIBSPDRAFT_844701</name>
</gene>
<evidence type="ECO:0000256" key="5">
    <source>
        <dbReference type="ARBA" id="ARBA00022801"/>
    </source>
</evidence>
<name>A0A167U8J1_9AGAM</name>
<keyword evidence="11" id="KW-1185">Reference proteome</keyword>
<dbReference type="Gene3D" id="3.40.532.10">
    <property type="entry name" value="Peptidase C12, ubiquitin carboxyl-terminal hydrolase"/>
    <property type="match status" value="1"/>
</dbReference>
<evidence type="ECO:0000259" key="9">
    <source>
        <dbReference type="PROSITE" id="PS52048"/>
    </source>
</evidence>
<evidence type="ECO:0000256" key="1">
    <source>
        <dbReference type="ARBA" id="ARBA00000707"/>
    </source>
</evidence>
<evidence type="ECO:0000313" key="10">
    <source>
        <dbReference type="EMBL" id="KZP03694.1"/>
    </source>
</evidence>
<dbReference type="STRING" id="436010.A0A167U8J1"/>
<dbReference type="PANTHER" id="PTHR10589:SF17">
    <property type="entry name" value="UBIQUITIN CARBOXYL-TERMINAL HYDROLASE"/>
    <property type="match status" value="1"/>
</dbReference>
<dbReference type="PRINTS" id="PR00707">
    <property type="entry name" value="UBCTHYDRLASE"/>
</dbReference>
<evidence type="ECO:0000313" key="11">
    <source>
        <dbReference type="Proteomes" id="UP000076532"/>
    </source>
</evidence>
<comment type="caution">
    <text evidence="7">Lacks conserved residue(s) required for the propagation of feature annotation.</text>
</comment>
<evidence type="ECO:0000256" key="6">
    <source>
        <dbReference type="ARBA" id="ARBA00022807"/>
    </source>
</evidence>
<dbReference type="InterPro" id="IPR038765">
    <property type="entry name" value="Papain-like_cys_pep_sf"/>
</dbReference>
<evidence type="ECO:0000256" key="3">
    <source>
        <dbReference type="ARBA" id="ARBA00022670"/>
    </source>
</evidence>
<dbReference type="AlphaFoldDB" id="A0A167U8J1"/>
<keyword evidence="4 8" id="KW-0833">Ubl conjugation pathway</keyword>
<dbReference type="PROSITE" id="PS52048">
    <property type="entry name" value="UCH_DOMAIN"/>
    <property type="match status" value="1"/>
</dbReference>
<dbReference type="EMBL" id="KV418019">
    <property type="protein sequence ID" value="KZP03694.1"/>
    <property type="molecule type" value="Genomic_DNA"/>
</dbReference>
<keyword evidence="6 8" id="KW-0788">Thiol protease</keyword>
<dbReference type="OrthoDB" id="427186at2759"/>
<dbReference type="PANTHER" id="PTHR10589">
    <property type="entry name" value="UBIQUITIN CARBOXYL-TERMINAL HYDROLASE"/>
    <property type="match status" value="1"/>
</dbReference>
<comment type="similarity">
    <text evidence="2 7 8">Belongs to the peptidase C12 family.</text>
</comment>
<protein>
    <recommendedName>
        <fullName evidence="8">Ubiquitin carboxyl-terminal hydrolase</fullName>
        <ecNumber evidence="8">3.4.19.12</ecNumber>
    </recommendedName>
</protein>
<dbReference type="InterPro" id="IPR057254">
    <property type="entry name" value="UCH_AS"/>
</dbReference>
<evidence type="ECO:0000256" key="4">
    <source>
        <dbReference type="ARBA" id="ARBA00022786"/>
    </source>
</evidence>
<accession>A0A167U8J1</accession>
<sequence length="233" mass="24821">MVAWVPLESNPEIFNGWATKAGLDPASGQFHDVYGLDEELLAMIPRPAKAIILVFPWQEGLPRVNAENDAIKQQDGWSKVDGSVFWMEQTIGNACGPMALMHAMANTDVSFTPASPLAEFFGSPSCKPPSTPSVGIARADLFASIPAFTEINASMCNAGQSAPVSADVHPAGAYTCFVKQGGRIIELCGGRPGAIDRGPCDDLVNDVGRLVKDVFMEGIVSDGFNLMYLGEPM</sequence>